<evidence type="ECO:0000256" key="1">
    <source>
        <dbReference type="SAM" id="Phobius"/>
    </source>
</evidence>
<reference evidence="3" key="1">
    <citation type="submission" date="2023-01" db="EMBL/GenBank/DDBJ databases">
        <authorList>
            <person name="Van Ghelder C."/>
            <person name="Rancurel C."/>
        </authorList>
    </citation>
    <scope>NUCLEOTIDE SEQUENCE</scope>
    <source>
        <strain evidence="3">CNCM I-4278</strain>
    </source>
</reference>
<gene>
    <name evidence="3" type="ORF">PDIGIT_LOCUS329</name>
</gene>
<evidence type="ECO:0000313" key="4">
    <source>
        <dbReference type="Proteomes" id="UP001152607"/>
    </source>
</evidence>
<feature type="chain" id="PRO_5040865829" evidence="2">
    <location>
        <begin position="23"/>
        <end position="317"/>
    </location>
</feature>
<sequence>MPYYATLKNALVFALYVQFSSADPAFVKPPKNVPDGPEAPPIRPPVPPPVVVGSPGSGSRVSGEEAQVGIQYKMGNLERKLKPVEEGIGALTDIVSAVLENVDCSPPTRIGQDAKTCDAEFTPTASVPVESFAACSSFAQIISSCATATTSFYSLDATAQASCACYSTPATRSAGGPVCTGTKQAQVTAAPTLAISDFDGKAASCFSYFSAQGYNNIAAVLGGSNNQSLPTGSAGSQAVLGTGFCKKVNDGAKSSNGSVGLDPSLRNIVWTDCAGLVGGSESNQVTNAAGVALNDFDRGAMLVFTVFVTLLSVFVFG</sequence>
<protein>
    <submittedName>
        <fullName evidence="3">Uncharacterized protein</fullName>
    </submittedName>
</protein>
<feature type="signal peptide" evidence="2">
    <location>
        <begin position="1"/>
        <end position="22"/>
    </location>
</feature>
<organism evidence="3 4">
    <name type="scientific">Periconia digitata</name>
    <dbReference type="NCBI Taxonomy" id="1303443"/>
    <lineage>
        <taxon>Eukaryota</taxon>
        <taxon>Fungi</taxon>
        <taxon>Dikarya</taxon>
        <taxon>Ascomycota</taxon>
        <taxon>Pezizomycotina</taxon>
        <taxon>Dothideomycetes</taxon>
        <taxon>Pleosporomycetidae</taxon>
        <taxon>Pleosporales</taxon>
        <taxon>Massarineae</taxon>
        <taxon>Periconiaceae</taxon>
        <taxon>Periconia</taxon>
    </lineage>
</organism>
<dbReference type="EMBL" id="CAOQHR010000001">
    <property type="protein sequence ID" value="CAI6234049.1"/>
    <property type="molecule type" value="Genomic_DNA"/>
</dbReference>
<keyword evidence="1" id="KW-1133">Transmembrane helix</keyword>
<keyword evidence="2" id="KW-0732">Signal</keyword>
<evidence type="ECO:0000313" key="3">
    <source>
        <dbReference type="EMBL" id="CAI6234049.1"/>
    </source>
</evidence>
<evidence type="ECO:0000256" key="2">
    <source>
        <dbReference type="SAM" id="SignalP"/>
    </source>
</evidence>
<dbReference type="OrthoDB" id="3799764at2759"/>
<keyword evidence="4" id="KW-1185">Reference proteome</keyword>
<dbReference type="Proteomes" id="UP001152607">
    <property type="component" value="Unassembled WGS sequence"/>
</dbReference>
<accession>A0A9W4U2T1</accession>
<dbReference type="AlphaFoldDB" id="A0A9W4U2T1"/>
<comment type="caution">
    <text evidence="3">The sequence shown here is derived from an EMBL/GenBank/DDBJ whole genome shotgun (WGS) entry which is preliminary data.</text>
</comment>
<feature type="transmembrane region" description="Helical" evidence="1">
    <location>
        <begin position="299"/>
        <end position="316"/>
    </location>
</feature>
<keyword evidence="1" id="KW-0812">Transmembrane</keyword>
<keyword evidence="1" id="KW-0472">Membrane</keyword>
<proteinExistence type="predicted"/>
<name>A0A9W4U2T1_9PLEO</name>